<protein>
    <submittedName>
        <fullName evidence="6">RHS domain-containing protein</fullName>
    </submittedName>
</protein>
<dbReference type="Pfam" id="PF05593">
    <property type="entry name" value="RHS_repeat"/>
    <property type="match status" value="5"/>
</dbReference>
<dbReference type="InterPro" id="IPR022385">
    <property type="entry name" value="Rhs_assc_core"/>
</dbReference>
<dbReference type="InterPro" id="IPR056823">
    <property type="entry name" value="TEN-like_YD-shell"/>
</dbReference>
<evidence type="ECO:0000256" key="1">
    <source>
        <dbReference type="ARBA" id="ARBA00022737"/>
    </source>
</evidence>
<dbReference type="GO" id="GO:0005576">
    <property type="term" value="C:extracellular region"/>
    <property type="evidence" value="ECO:0007669"/>
    <property type="project" value="InterPro"/>
</dbReference>
<feature type="region of interest" description="Disordered" evidence="2">
    <location>
        <begin position="64"/>
        <end position="85"/>
    </location>
</feature>
<dbReference type="PRINTS" id="PR00394">
    <property type="entry name" value="RHSPROTEIN"/>
</dbReference>
<dbReference type="Gene3D" id="1.10.132.110">
    <property type="entry name" value="Serum amyloid A protein"/>
    <property type="match status" value="1"/>
</dbReference>
<dbReference type="InterPro" id="IPR006530">
    <property type="entry name" value="YD"/>
</dbReference>
<reference evidence="6 7" key="1">
    <citation type="submission" date="2021-03" db="EMBL/GenBank/DDBJ databases">
        <title>Draft genome sequence of Janthinobacterium sp. strain PLB02 isolated from infected primmorphs (Lubomirskia baicalensis).</title>
        <authorList>
            <person name="Chernogor L.I."/>
            <person name="Belikov S.I."/>
            <person name="Petrushin I.S."/>
        </authorList>
    </citation>
    <scope>NUCLEOTIDE SEQUENCE [LARGE SCALE GENOMIC DNA]</scope>
    <source>
        <strain evidence="6 7">PLB02</strain>
    </source>
</reference>
<accession>A0AAJ4T5K0</accession>
<dbReference type="PANTHER" id="PTHR32305:SF15">
    <property type="entry name" value="PROTEIN RHSA-RELATED"/>
    <property type="match status" value="1"/>
</dbReference>
<dbReference type="Pfam" id="PF00277">
    <property type="entry name" value="SAA"/>
    <property type="match status" value="1"/>
</dbReference>
<dbReference type="Pfam" id="PF20148">
    <property type="entry name" value="DUF6531"/>
    <property type="match status" value="1"/>
</dbReference>
<dbReference type="Gene3D" id="2.180.10.10">
    <property type="entry name" value="RHS repeat-associated core"/>
    <property type="match status" value="3"/>
</dbReference>
<gene>
    <name evidence="6" type="ORF">J3P46_01115</name>
</gene>
<feature type="domain" description="Teneurin-like YD-shell" evidence="5">
    <location>
        <begin position="969"/>
        <end position="1220"/>
    </location>
</feature>
<dbReference type="Proteomes" id="UP000662821">
    <property type="component" value="Chromosome"/>
</dbReference>
<feature type="domain" description="Teneurin-like YD-shell" evidence="5">
    <location>
        <begin position="228"/>
        <end position="356"/>
    </location>
</feature>
<dbReference type="PANTHER" id="PTHR32305">
    <property type="match status" value="1"/>
</dbReference>
<feature type="domain" description="DUF6531" evidence="4">
    <location>
        <begin position="98"/>
        <end position="148"/>
    </location>
</feature>
<dbReference type="EMBL" id="CP071520">
    <property type="protein sequence ID" value="QSX96618.1"/>
    <property type="molecule type" value="Genomic_DNA"/>
</dbReference>
<evidence type="ECO:0000313" key="7">
    <source>
        <dbReference type="Proteomes" id="UP000662821"/>
    </source>
</evidence>
<organism evidence="6 7">
    <name type="scientific">Janthinobacterium lividum</name>
    <dbReference type="NCBI Taxonomy" id="29581"/>
    <lineage>
        <taxon>Bacteria</taxon>
        <taxon>Pseudomonadati</taxon>
        <taxon>Pseudomonadota</taxon>
        <taxon>Betaproteobacteria</taxon>
        <taxon>Burkholderiales</taxon>
        <taxon>Oxalobacteraceae</taxon>
        <taxon>Janthinobacterium</taxon>
    </lineage>
</organism>
<dbReference type="InterPro" id="IPR050708">
    <property type="entry name" value="T6SS_VgrG/RHS"/>
</dbReference>
<evidence type="ECO:0000259" key="5">
    <source>
        <dbReference type="Pfam" id="PF25023"/>
    </source>
</evidence>
<keyword evidence="3" id="KW-0732">Signal</keyword>
<feature type="chain" id="PRO_5042557664" evidence="3">
    <location>
        <begin position="24"/>
        <end position="1376"/>
    </location>
</feature>
<dbReference type="RefSeq" id="WP_191909558.1">
    <property type="nucleotide sequence ID" value="NZ_CP071520.1"/>
</dbReference>
<evidence type="ECO:0000256" key="2">
    <source>
        <dbReference type="SAM" id="MobiDB-lite"/>
    </source>
</evidence>
<sequence length="1376" mass="149871">MFSLFQKKLVLVFLVLFFQSPFAQSYTMPTITVTAERERQAYEDCIAMSGVFCRWPGDMFDLYDRPSRGGGTPGPANTDAAPSNANTNINRCGAMTAHPVVIATGEKIKPEVDFQSLGLYGLGLKRTYRSKHAVGTLFGPQWLSNVDVPRLKEPNCGNTGTGRCIPRSVTVTDPTGSTTNYQFVGENEFPSPQDPRAKSYLYLSGKSARSGEMVYAPGAGWTLWANGNTYTYNKVGAIVSIVEGAGAQLNFQYGANPNQLASVSNSSGQLIQFTWGGNGKVSRVRDPAGNDWNYEYHASGMLAKVTAPASQEVREYHYETANPVLLTGISINGQRHGRYAYFADGRVSESGLEGGEERETFVYGANQTTVTDARQQATTHKFALIGGELKPTSVSRAGTATCAAAAASTAYDANGYVDYTLDWNGNKTDYSYDAGGRLLSQTTAAGTGAAQTVVHSWNGNEIEKTEYRNAGNVAYLRVSYTYYHAWAPSGKLESETWDDLKTGKQKKFVHTYTFYPNSTMSSWTVSRSLPGGAAVTRYDYDTRGNLTGMMNPLGHQQAWAGHDGMGRPSSYTDSNGVASTYAYDDMGRLLATTLNGSQTTHLAYHAGDLVRSISYPDGSMTQYQYTAGGRVEYVGNALGEFTHIAVNVPDNSVRVSSALHHAEVSAGLPVPVAAGELSATMETDTLGRPYSELGNNGQRFDKRYDHNGNLVSVTDAAGRSTSYAYDAANRLVKMTAADGGVTVRAYDAEGRLASVTDPRPLQTRYTYNGFGQVTSIVSPDTGTATYGYDPAGRLESETRSDGRVTRYTLDSLDRQISRSNSGETEKFTYDEGRFGKGRLTGFTDLTGYTSYAYNASGQLTVQVNNIYGTSYTTVWDYDAAGRLEGIHYPSGTRTFYSYDAYGRVSELLTNATGVWTKLVDSVLYQPVSGQPHAWRYGNNLPRRVTLDADGRITRISGNVENVEYRHNSTNQIIAMIDSGNEHMNQGIDYDAADRVGLVTRRIDYQSFSWDQAGNRTGQARKGSNYSFVLDSGSNRLASWSGNGEFRNFSYNPVGTLASESRHDGSRSYTYDGFNRMRGVIVNGRYVGDYRTNALNQRVQKDGAGGITQAIYGPGGELLAEVGAQTSHYFWFNGELIGLARANQVYFSHNDHLGRPEVMSNASGAVVWRAANAAFDRAVIVDTIGGLNIGFPSQYYDAESGLWYNWHRYYDASLGRYLQSDPIGLAGGINTYAYVSGNPVSLVDPTGLEPPAGAVAFRDFMRSIWPMPGFTNQISGATRDFTRNYNDMRTANTIGADKYFHCKANCEATQRGWVGEKTACVISDVREGVDQYVKLDPASASAADQVANMAGRSEARSGGTCEAVCSTFRPNGLSNSY</sequence>
<dbReference type="SMART" id="SM00197">
    <property type="entry name" value="SAA"/>
    <property type="match status" value="1"/>
</dbReference>
<dbReference type="InterPro" id="IPR031325">
    <property type="entry name" value="RHS_repeat"/>
</dbReference>
<proteinExistence type="predicted"/>
<dbReference type="InterPro" id="IPR045351">
    <property type="entry name" value="DUF6531"/>
</dbReference>
<name>A0AAJ4T5K0_9BURK</name>
<evidence type="ECO:0000313" key="6">
    <source>
        <dbReference type="EMBL" id="QSX96618.1"/>
    </source>
</evidence>
<keyword evidence="1" id="KW-0677">Repeat</keyword>
<feature type="signal peptide" evidence="3">
    <location>
        <begin position="1"/>
        <end position="23"/>
    </location>
</feature>
<dbReference type="NCBIfam" id="TIGR01643">
    <property type="entry name" value="YD_repeat_2x"/>
    <property type="match status" value="5"/>
</dbReference>
<dbReference type="Pfam" id="PF25023">
    <property type="entry name" value="TEN_YD-shell"/>
    <property type="match status" value="2"/>
</dbReference>
<evidence type="ECO:0000259" key="4">
    <source>
        <dbReference type="Pfam" id="PF20148"/>
    </source>
</evidence>
<evidence type="ECO:0000256" key="3">
    <source>
        <dbReference type="SAM" id="SignalP"/>
    </source>
</evidence>
<dbReference type="NCBIfam" id="TIGR03696">
    <property type="entry name" value="Rhs_assc_core"/>
    <property type="match status" value="1"/>
</dbReference>
<dbReference type="InterPro" id="IPR000096">
    <property type="entry name" value="Serum_amyloid_A"/>
</dbReference>